<dbReference type="PANTHER" id="PTHR19229:SF13">
    <property type="entry name" value="ATP-BINDING CASSETTE SUB-FAMILY A MEMBER 6"/>
    <property type="match status" value="1"/>
</dbReference>
<feature type="transmembrane region" description="Helical" evidence="12">
    <location>
        <begin position="331"/>
        <end position="349"/>
    </location>
</feature>
<dbReference type="InterPro" id="IPR056264">
    <property type="entry name" value="R2_ABCA1-4-like"/>
</dbReference>
<dbReference type="InterPro" id="IPR003439">
    <property type="entry name" value="ABC_transporter-like_ATP-bd"/>
</dbReference>
<dbReference type="Pfam" id="PF00005">
    <property type="entry name" value="ABC_tran"/>
    <property type="match status" value="2"/>
</dbReference>
<feature type="non-terminal residue" evidence="14">
    <location>
        <position position="1"/>
    </location>
</feature>
<feature type="transmembrane region" description="Helical" evidence="12">
    <location>
        <begin position="1019"/>
        <end position="1037"/>
    </location>
</feature>
<feature type="transmembrane region" description="Helical" evidence="12">
    <location>
        <begin position="1155"/>
        <end position="1175"/>
    </location>
</feature>
<feature type="region of interest" description="Disordered" evidence="11">
    <location>
        <begin position="1235"/>
        <end position="1255"/>
    </location>
</feature>
<dbReference type="InterPro" id="IPR027417">
    <property type="entry name" value="P-loop_NTPase"/>
</dbReference>
<keyword evidence="8" id="KW-1278">Translocase</keyword>
<keyword evidence="7 14" id="KW-0067">ATP-binding</keyword>
<feature type="transmembrane region" description="Helical" evidence="12">
    <location>
        <begin position="1196"/>
        <end position="1218"/>
    </location>
</feature>
<evidence type="ECO:0000256" key="1">
    <source>
        <dbReference type="ARBA" id="ARBA00004141"/>
    </source>
</evidence>
<dbReference type="CDD" id="cd03263">
    <property type="entry name" value="ABC_subfamily_A"/>
    <property type="match status" value="2"/>
</dbReference>
<feature type="domain" description="ABC transporter" evidence="13">
    <location>
        <begin position="479"/>
        <end position="714"/>
    </location>
</feature>
<dbReference type="FunFam" id="3.40.50.300:FF:000436">
    <property type="entry name" value="ATP binding cassette subfamily A member 9"/>
    <property type="match status" value="1"/>
</dbReference>
<keyword evidence="3" id="KW-0813">Transport</keyword>
<feature type="transmembrane region" description="Helical" evidence="12">
    <location>
        <begin position="224"/>
        <end position="243"/>
    </location>
</feature>
<dbReference type="SMART" id="SM00382">
    <property type="entry name" value="AAA"/>
    <property type="match status" value="2"/>
</dbReference>
<keyword evidence="5" id="KW-0677">Repeat</keyword>
<evidence type="ECO:0000313" key="14">
    <source>
        <dbReference type="EMBL" id="KAL2764727.1"/>
    </source>
</evidence>
<feature type="domain" description="ABC transporter" evidence="13">
    <location>
        <begin position="1289"/>
        <end position="1522"/>
    </location>
</feature>
<keyword evidence="6" id="KW-0547">Nucleotide-binding</keyword>
<protein>
    <submittedName>
        <fullName evidence="14">ATP-binding cassette sub-family A member 6</fullName>
    </submittedName>
</protein>
<dbReference type="InterPro" id="IPR003593">
    <property type="entry name" value="AAA+_ATPase"/>
</dbReference>
<evidence type="ECO:0000256" key="11">
    <source>
        <dbReference type="SAM" id="MobiDB-lite"/>
    </source>
</evidence>
<name>A0ABD2DDJ7_DAUMA</name>
<keyword evidence="9 12" id="KW-1133">Transmembrane helix</keyword>
<feature type="transmembrane region" description="Helical" evidence="12">
    <location>
        <begin position="395"/>
        <end position="418"/>
    </location>
</feature>
<reference evidence="14 15" key="1">
    <citation type="journal article" date="2024" name="G3 (Bethesda)">
        <title>A hybrid genome assembly of the endangered aye-aye (Daubentonia madagascariensis).</title>
        <authorList>
            <person name="Versoza C.J."/>
            <person name="Pfeifer S.P."/>
        </authorList>
    </citation>
    <scope>NUCLEOTIDE SEQUENCE [LARGE SCALE GENOMIC DNA]</scope>
    <source>
        <strain evidence="14">6821</strain>
    </source>
</reference>
<feature type="transmembrane region" description="Helical" evidence="12">
    <location>
        <begin position="1129"/>
        <end position="1149"/>
    </location>
</feature>
<evidence type="ECO:0000256" key="6">
    <source>
        <dbReference type="ARBA" id="ARBA00022741"/>
    </source>
</evidence>
<evidence type="ECO:0000256" key="8">
    <source>
        <dbReference type="ARBA" id="ARBA00022967"/>
    </source>
</evidence>
<dbReference type="Proteomes" id="UP001610411">
    <property type="component" value="Unassembled WGS sequence"/>
</dbReference>
<evidence type="ECO:0000256" key="10">
    <source>
        <dbReference type="ARBA" id="ARBA00023136"/>
    </source>
</evidence>
<evidence type="ECO:0000256" key="9">
    <source>
        <dbReference type="ARBA" id="ARBA00022989"/>
    </source>
</evidence>
<dbReference type="GO" id="GO:0005524">
    <property type="term" value="F:ATP binding"/>
    <property type="evidence" value="ECO:0007669"/>
    <property type="project" value="UniProtKB-KW"/>
</dbReference>
<dbReference type="Gene3D" id="3.40.50.300">
    <property type="entry name" value="P-loop containing nucleotide triphosphate hydrolases"/>
    <property type="match status" value="2"/>
</dbReference>
<proteinExistence type="inferred from homology"/>
<dbReference type="GO" id="GO:0005886">
    <property type="term" value="C:plasma membrane"/>
    <property type="evidence" value="ECO:0007669"/>
    <property type="project" value="UniProtKB-ARBA"/>
</dbReference>
<evidence type="ECO:0000256" key="4">
    <source>
        <dbReference type="ARBA" id="ARBA00022692"/>
    </source>
</evidence>
<feature type="transmembrane region" description="Helical" evidence="12">
    <location>
        <begin position="1095"/>
        <end position="1117"/>
    </location>
</feature>
<organism evidence="14 15">
    <name type="scientific">Daubentonia madagascariensis</name>
    <name type="common">Aye-aye</name>
    <name type="synonym">Sciurus madagascariensis</name>
    <dbReference type="NCBI Taxonomy" id="31869"/>
    <lineage>
        <taxon>Eukaryota</taxon>
        <taxon>Metazoa</taxon>
        <taxon>Chordata</taxon>
        <taxon>Craniata</taxon>
        <taxon>Vertebrata</taxon>
        <taxon>Euteleostomi</taxon>
        <taxon>Mammalia</taxon>
        <taxon>Eutheria</taxon>
        <taxon>Euarchontoglires</taxon>
        <taxon>Primates</taxon>
        <taxon>Strepsirrhini</taxon>
        <taxon>Chiromyiformes</taxon>
        <taxon>Daubentoniidae</taxon>
        <taxon>Daubentonia</taxon>
    </lineage>
</organism>
<comment type="subcellular location">
    <subcellularLocation>
        <location evidence="1">Membrane</location>
        <topology evidence="1">Multi-pass membrane protein</topology>
    </subcellularLocation>
</comment>
<feature type="transmembrane region" description="Helical" evidence="12">
    <location>
        <begin position="32"/>
        <end position="51"/>
    </location>
</feature>
<feature type="transmembrane region" description="Helical" evidence="12">
    <location>
        <begin position="855"/>
        <end position="880"/>
    </location>
</feature>
<accession>A0ABD2DDJ7</accession>
<evidence type="ECO:0000256" key="7">
    <source>
        <dbReference type="ARBA" id="ARBA00022840"/>
    </source>
</evidence>
<feature type="transmembrane region" description="Helical" evidence="12">
    <location>
        <begin position="1058"/>
        <end position="1083"/>
    </location>
</feature>
<keyword evidence="15" id="KW-1185">Reference proteome</keyword>
<dbReference type="SUPFAM" id="SSF52540">
    <property type="entry name" value="P-loop containing nucleoside triphosphate hydrolases"/>
    <property type="match status" value="2"/>
</dbReference>
<dbReference type="PANTHER" id="PTHR19229">
    <property type="entry name" value="ATP-BINDING CASSETTE TRANSPORTER SUBFAMILY A ABCA"/>
    <property type="match status" value="1"/>
</dbReference>
<sequence length="1626" mass="184342">RSMKQKSVYQQTQALLCKNFLKKWRMKRESSLEWGLSILLGLCLGLFSDFVGSVQFPEIPPHDLGRVDKFNSSSRMVVYTPISNVTQQIMNKTAFALLLKGGRVTGVPNEESMDKILAENVPYTVGIIFNDAFSYKLKFFLGYDIPALSEDDLSAHCWEGYEEFHCTLTTYWERGFINLQTAINAAIIEITTNHSVMEDLMSVTATNMKTLPFISKDGLQNEIFILYCLLYFSPLIYFVSLNVTKERKRYKDLMKTMGLQDSAFWLSWGLIYAGFNFIISILITIVITSTQIIVMTGFMVIFTLFFLYGLSLIALVFLMSVLLKKAVLTNLVVFLLTLFWGCLGFTVLYKRLPSSLEWILSICSPFAFTAGMTQVIRMDYNLNGVIFPDPSGDSYIMIATFSILALDGLIYLVLALYFDKILPYGSESRYSPLFFLNSSSCFQQQRTDNKVLEKEIDSEHPSDDYFEPAVPEFQGKEAIRIRNVKKEYKGKSGNVEALKGLLFDIYEGQITAILGHSGAGKSSLLNILNGLSVPTEGSVTIYNKNLSEMQDLEEIRKITGICPQFNVQFDTLTVKENLSLFAKIKGIHPQEVEQEVQRILLELDMQNIQDNLAEHLSEGQKRKLTLGIAILGDPQVLLLDEPTTGLDPFSRYQVWSLLKERRAGRVILFSTQFVDEADILADRKVIMSNGRLKCAGSSIFLKRKWGLGYHLSLYRNETCDPEQITSFVNHHIPGAKLKTENKETLVYTLPLEKTNKFPDLFSDLEKYFTQGVMGYDVSMSTLNEVFMKLEGESTIEQDFEQVEMTRDSESLNEMQPAHSSLPEMPKAVSGMGLWRMQVCAIARLRFLKLKRGSKVLLTLLLVFGIAVFPLIVENILYAMFNQKIDWEFKTGLYFLSPGQLPQDSRTSLLIINNTESNIEDFIQSLKHQSILLEVDDFENRNGTDGLSYNGAIIVSGKQKDYRFSVVCNTKRLHCFPILINIISNGLLRMFNHTQYIRTERSSYPFNPAALGTGLPEGSIFLFLVLSSTSPYIAMSSISDYKKKAKSQLWISGLYTSAYWCGQALVDISFFTLILLLMYFIFYMEDMVNVYTTSRIVLAMVLITPGYAASLVFLTYMISFIFRKRRKNSGLWSFCFYFASAIMLIAIVISHFGLSIIITSMVLVPSFTLFGFTAFMEERAQEHYRKFQERNFDLSEVDLLVCLIPYFQALLFIFLLRYMELKCGKKRMQKDPVFRISPQSGEARPNPEEPVDEDEDVQAERIRTATALTTSNLDEKPVIIASCLRKEYAGQKKNCFSRRKKKIAARNISFCLKKGEILGLLGPNGAGKSSSIRMISGITKPTAGEVELKGCGSVSSHQGEGTVKFPGYCPQENVLWPMLTMREHLEVYAAVKGLRKGDAEVAITRLVDAFKLHKQLNMPVQKLTAGTTRKLCFVLSILGNSPVLLLDEPSTGVDPTGQQQMWQTIQAAVKNTERGVLLTTHYLAEAEALCDRVAIMVSGRLRCIGSIQHLKNKLGKDYILELKVKEPSQVTLVHTEILKLFPQAARQERYSSFLTYKLPLADVYPLSQAFHKLETAKHNFNLEEYSLSQCTLEKVFLELSKEQEVGNFDEEVDTTMRWKLLPHSDEP</sequence>
<evidence type="ECO:0000259" key="13">
    <source>
        <dbReference type="PROSITE" id="PS50893"/>
    </source>
</evidence>
<evidence type="ECO:0000256" key="3">
    <source>
        <dbReference type="ARBA" id="ARBA00022448"/>
    </source>
</evidence>
<evidence type="ECO:0000256" key="5">
    <source>
        <dbReference type="ARBA" id="ARBA00022737"/>
    </source>
</evidence>
<dbReference type="Pfam" id="PF12698">
    <property type="entry name" value="ABC2_membrane_3"/>
    <property type="match status" value="2"/>
</dbReference>
<evidence type="ECO:0000256" key="12">
    <source>
        <dbReference type="SAM" id="Phobius"/>
    </source>
</evidence>
<dbReference type="InterPro" id="IPR026082">
    <property type="entry name" value="ABCA"/>
</dbReference>
<dbReference type="FunFam" id="3.40.50.300:FF:000335">
    <property type="entry name" value="ATP binding cassette subfamily A member 5"/>
    <property type="match status" value="1"/>
</dbReference>
<dbReference type="InterPro" id="IPR013525">
    <property type="entry name" value="ABC2_TM"/>
</dbReference>
<dbReference type="Pfam" id="PF23321">
    <property type="entry name" value="R1_ABCA1"/>
    <property type="match status" value="1"/>
</dbReference>
<evidence type="ECO:0000313" key="15">
    <source>
        <dbReference type="Proteomes" id="UP001610411"/>
    </source>
</evidence>
<comment type="caution">
    <text evidence="14">The sequence shown here is derived from an EMBL/GenBank/DDBJ whole genome shotgun (WGS) entry which is preliminary data.</text>
</comment>
<feature type="transmembrane region" description="Helical" evidence="12">
    <location>
        <begin position="293"/>
        <end position="319"/>
    </location>
</feature>
<dbReference type="EMBL" id="JBFSEQ010000011">
    <property type="protein sequence ID" value="KAL2764727.1"/>
    <property type="molecule type" value="Genomic_DNA"/>
</dbReference>
<dbReference type="PROSITE" id="PS50893">
    <property type="entry name" value="ABC_TRANSPORTER_2"/>
    <property type="match status" value="2"/>
</dbReference>
<gene>
    <name evidence="14" type="ORF">WCI35_026503</name>
</gene>
<feature type="transmembrane region" description="Helical" evidence="12">
    <location>
        <begin position="264"/>
        <end position="287"/>
    </location>
</feature>
<keyword evidence="10 12" id="KW-0472">Membrane</keyword>
<evidence type="ECO:0000256" key="2">
    <source>
        <dbReference type="ARBA" id="ARBA00008869"/>
    </source>
</evidence>
<comment type="similarity">
    <text evidence="2">Belongs to the ABC transporter superfamily. ABCA family.</text>
</comment>
<keyword evidence="4 12" id="KW-0812">Transmembrane</keyword>